<organism evidence="2 3">
    <name type="scientific">Eubacterium uniforme</name>
    <dbReference type="NCBI Taxonomy" id="39495"/>
    <lineage>
        <taxon>Bacteria</taxon>
        <taxon>Bacillati</taxon>
        <taxon>Bacillota</taxon>
        <taxon>Clostridia</taxon>
        <taxon>Eubacteriales</taxon>
        <taxon>Eubacteriaceae</taxon>
        <taxon>Eubacterium</taxon>
    </lineage>
</organism>
<sequence length="764" mass="86071">MFKKGLMIIFLGLLMLCGINAIPETVYASDDYDITVFIGGKEVSDYYEEDNISVNVDNREIILNGYEGWDIDIYTNLDKTCTFTIRVNGKNEIYGAGGNAISCDNDIDLKIVGNGVLNCTGKSTSYDVSVIYGARNVEIDGPTINSDLFMRFCEIIGKFVLKNGTLNIKSEINISDYENNGKRHVFTKNLFVALDSIELNDNKVNISYYYPEKYTEDMILTNETSTGYKEYYYMFYTCHHEPEINSKNVTVNIPDKVKDFILLKKENKVQFSFVKEGKLYQTYNPNEIKGLSWDDKNKTLTMNGYNGSWIGIGCYSYHNNIIINVKGKNVINETEIDYFANDRIYLAFAFGEYQNSLHFDQCDGTIKGDGELKIISGSIGNRETRDSYYYSTIQSIVTIDGASVVFEKMLNNSFHVDGFVMKSGNVTVNYNRDYSKYEHDNSVWLGSVIYAKEKGVKINGGTLVVSYEKLADTNITYHINSIILENANEDFIGKNQYEPIDIDNCSIIIIGIDKNMNFDKPFSYNIDYSDDEIGYEGDDLKVNIGSNAHIVYAKTSKDVSRIDINSFKATLDCTEYLYDSKAKTPKVNVAGLVEGINYTVTYSNNIKVGTGVAIVKGIGFYDGTINLSFNIKANSSIAKKYGPKKGSIISDKVLKYKVVRAASEDGTVIGKLSVIGLKKKNAKKITIKPTVKIGGFDYKVVSIKNKAFYKSKKLKKVVIKAKKLKLGKKVFAEKGGKKIKIFVPKKLKKKYKKLFKKYKNIVVK</sequence>
<dbReference type="OrthoDB" id="1771092at2"/>
<dbReference type="STRING" id="39495.SAMN02745111_02109"/>
<dbReference type="Proteomes" id="UP000190814">
    <property type="component" value="Unassembled WGS sequence"/>
</dbReference>
<evidence type="ECO:0000256" key="1">
    <source>
        <dbReference type="SAM" id="SignalP"/>
    </source>
</evidence>
<proteinExistence type="predicted"/>
<dbReference type="AlphaFoldDB" id="A0A1T4W0H6"/>
<feature type="signal peptide" evidence="1">
    <location>
        <begin position="1"/>
        <end position="28"/>
    </location>
</feature>
<name>A0A1T4W0H6_9FIRM</name>
<evidence type="ECO:0000313" key="3">
    <source>
        <dbReference type="Proteomes" id="UP000190814"/>
    </source>
</evidence>
<dbReference type="RefSeq" id="WP_078766938.1">
    <property type="nucleotide sequence ID" value="NZ_FUXZ01000014.1"/>
</dbReference>
<protein>
    <recommendedName>
        <fullName evidence="4">Leucine rich repeat-containing protein</fullName>
    </recommendedName>
</protein>
<evidence type="ECO:0000313" key="2">
    <source>
        <dbReference type="EMBL" id="SKA70774.1"/>
    </source>
</evidence>
<gene>
    <name evidence="2" type="ORF">SAMN02745111_02109</name>
</gene>
<keyword evidence="3" id="KW-1185">Reference proteome</keyword>
<accession>A0A1T4W0H6</accession>
<dbReference type="EMBL" id="FUXZ01000014">
    <property type="protein sequence ID" value="SKA70774.1"/>
    <property type="molecule type" value="Genomic_DNA"/>
</dbReference>
<keyword evidence="1" id="KW-0732">Signal</keyword>
<reference evidence="2 3" key="1">
    <citation type="submission" date="2017-02" db="EMBL/GenBank/DDBJ databases">
        <authorList>
            <person name="Peterson S.W."/>
        </authorList>
    </citation>
    <scope>NUCLEOTIDE SEQUENCE [LARGE SCALE GENOMIC DNA]</scope>
    <source>
        <strain evidence="2 3">ATCC 35992</strain>
    </source>
</reference>
<evidence type="ECO:0008006" key="4">
    <source>
        <dbReference type="Google" id="ProtNLM"/>
    </source>
</evidence>
<feature type="chain" id="PRO_5012820737" description="Leucine rich repeat-containing protein" evidence="1">
    <location>
        <begin position="29"/>
        <end position="764"/>
    </location>
</feature>
<dbReference type="Gene3D" id="3.40.50.12480">
    <property type="match status" value="1"/>
</dbReference>